<protein>
    <submittedName>
        <fullName evidence="30">Spike glycoprotein</fullName>
    </submittedName>
</protein>
<evidence type="ECO:0000256" key="5">
    <source>
        <dbReference type="ARBA" id="ARBA00022510"/>
    </source>
</evidence>
<dbReference type="Gene3D" id="3.30.70.1840">
    <property type="match status" value="2"/>
</dbReference>
<feature type="disulfide bond" evidence="31">
    <location>
        <begin position="735"/>
        <end position="741"/>
    </location>
</feature>
<feature type="domain" description="BetaCoV S1-CTD" evidence="26">
    <location>
        <begin position="330"/>
        <end position="523"/>
    </location>
</feature>
<keyword evidence="19" id="KW-0564">Palmitate</keyword>
<keyword evidence="11" id="KW-1161">Viral attachment to host cell</keyword>
<keyword evidence="22" id="KW-0449">Lipoprotein</keyword>
<accession>A0AAN0NP16</accession>
<keyword evidence="6" id="KW-1032">Host cell membrane</keyword>
<dbReference type="InterPro" id="IPR044873">
    <property type="entry name" value="Spike_S2_CoV_HR1"/>
</dbReference>
<feature type="disulfide bond" evidence="31">
    <location>
        <begin position="131"/>
        <end position="165"/>
    </location>
</feature>
<evidence type="ECO:0000256" key="12">
    <source>
        <dbReference type="ARBA" id="ARBA00022844"/>
    </source>
</evidence>
<dbReference type="SUPFAM" id="SSF143587">
    <property type="entry name" value="SARS receptor-binding domain-like"/>
    <property type="match status" value="1"/>
</dbReference>
<feature type="disulfide bond" evidence="31">
    <location>
        <begin position="534"/>
        <end position="586"/>
    </location>
</feature>
<evidence type="ECO:0000313" key="30">
    <source>
        <dbReference type="PDB" id="8I3W"/>
    </source>
</evidence>
<dbReference type="CDD" id="cd21624">
    <property type="entry name" value="SARS-CoV-like_Spike_S1_NTD"/>
    <property type="match status" value="1"/>
</dbReference>
<keyword evidence="10" id="KW-0732">Signal</keyword>
<evidence type="ECO:0000256" key="8">
    <source>
        <dbReference type="ARBA" id="ARBA00022595"/>
    </source>
</evidence>
<keyword evidence="20" id="KW-1015">Disulfide bond</keyword>
<evidence type="ECO:0000256" key="4">
    <source>
        <dbReference type="ARBA" id="ARBA00022506"/>
    </source>
</evidence>
<dbReference type="CDD" id="cd22378">
    <property type="entry name" value="SARS-CoV-like_Spike_SD1-2_S1-S2_S2"/>
    <property type="match status" value="1"/>
</dbReference>
<dbReference type="InterPro" id="IPR044341">
    <property type="entry name" value="Spike_S1_N_SARS-CoV-like"/>
</dbReference>
<feature type="compositionally biased region" description="Gly residues" evidence="25">
    <location>
        <begin position="1261"/>
        <end position="1272"/>
    </location>
</feature>
<evidence type="ECO:0000256" key="7">
    <source>
        <dbReference type="ARBA" id="ARBA00022581"/>
    </source>
</evidence>
<dbReference type="GO" id="GO:0019064">
    <property type="term" value="P:fusion of virus membrane with host plasma membrane"/>
    <property type="evidence" value="ECO:0007669"/>
    <property type="project" value="InterPro"/>
</dbReference>
<feature type="glycosylation site" description="N-linked (GlcNAc...) asparagine" evidence="31">
    <location>
        <position position="31"/>
    </location>
</feature>
<dbReference type="InterPro" id="IPR044874">
    <property type="entry name" value="Spike_S2_CoV_HR2"/>
</dbReference>
<dbReference type="InterPro" id="IPR043002">
    <property type="entry name" value="Spike_N_sf"/>
</dbReference>
<feature type="disulfide bond" evidence="31">
    <location>
        <begin position="730"/>
        <end position="752"/>
    </location>
</feature>
<feature type="glycosylation site" description="N-linked (GlcNAc...) asparagine" evidence="31">
    <location>
        <position position="327"/>
    </location>
</feature>
<dbReference type="GO" id="GO:0039654">
    <property type="term" value="P:fusion of virus membrane with host endosome membrane"/>
    <property type="evidence" value="ECO:0007669"/>
    <property type="project" value="UniProtKB-KW"/>
</dbReference>
<dbReference type="CDD" id="cd21480">
    <property type="entry name" value="SARS-CoV-2_Spike_S1_RBD"/>
    <property type="match status" value="1"/>
</dbReference>
<evidence type="ECO:0000256" key="17">
    <source>
        <dbReference type="ARBA" id="ARBA00023054"/>
    </source>
</evidence>
<keyword evidence="13" id="KW-1043">Host membrane</keyword>
<dbReference type="GO" id="GO:0055036">
    <property type="term" value="C:virion membrane"/>
    <property type="evidence" value="ECO:0007669"/>
    <property type="project" value="UniProtKB-SubCell"/>
</dbReference>
<keyword evidence="16" id="KW-0843">Virulence</keyword>
<feature type="glycosylation site" description="N-linked (GlcNAc...) asparagine" evidence="31">
    <location>
        <position position="653"/>
    </location>
</feature>
<dbReference type="Pfam" id="PF09408">
    <property type="entry name" value="bCoV_S1_RBD"/>
    <property type="match status" value="1"/>
</dbReference>
<dbReference type="PROSITE" id="PS51924">
    <property type="entry name" value="COV_S2_HR2"/>
    <property type="match status" value="1"/>
</dbReference>
<feature type="disulfide bond" evidence="31">
    <location>
        <begin position="16"/>
        <end position="136"/>
    </location>
</feature>
<dbReference type="PDB" id="8I3W">
    <property type="method" value="EM"/>
    <property type="resolution" value="2.80 A"/>
    <property type="chains" value="A/B/C=1-1282"/>
</dbReference>
<comment type="subcellular location">
    <subcellularLocation>
        <location evidence="2">Host cell membrane</location>
        <topology evidence="2">Single-pass type I membrane protein</topology>
    </subcellularLocation>
    <subcellularLocation>
        <location evidence="1">Host endoplasmic reticulum-Golgi intermediate compartment membrane</location>
        <topology evidence="1">Single-pass type I membrane protein</topology>
    </subcellularLocation>
    <subcellularLocation>
        <location evidence="3">Virion membrane</location>
        <topology evidence="3">Single-pass type I membrane protein</topology>
    </subcellularLocation>
</comment>
<dbReference type="GO" id="GO:0075509">
    <property type="term" value="P:endocytosis involved in viral entry into host cell"/>
    <property type="evidence" value="ECO:0007669"/>
    <property type="project" value="InterPro"/>
</dbReference>
<organism evidence="30">
    <name type="scientific">unclassified Coronavirinae</name>
    <dbReference type="NCBI Taxonomy" id="2664420"/>
    <lineage>
        <taxon>Viruses</taxon>
        <taxon>Riboviria</taxon>
        <taxon>Orthornavirae</taxon>
        <taxon>Pisuviricota</taxon>
        <taxon>Pisoniviricetes</taxon>
        <taxon>Nidovirales</taxon>
        <taxon>Cornidovirineae</taxon>
        <taxon>Coronaviridae</taxon>
        <taxon>Coronavirinae</taxon>
    </lineage>
</organism>
<feature type="disulfide bond" evidence="31">
    <location>
        <begin position="387"/>
        <end position="521"/>
    </location>
</feature>
<dbReference type="GO" id="GO:0020002">
    <property type="term" value="C:host cell plasma membrane"/>
    <property type="evidence" value="ECO:0007669"/>
    <property type="project" value="UniProtKB-SubCell"/>
</dbReference>
<dbReference type="Gene3D" id="6.20.230.10">
    <property type="match status" value="1"/>
</dbReference>
<keyword evidence="7" id="KW-0945">Host-virus interaction</keyword>
<evidence type="ECO:0007829" key="31">
    <source>
        <dbReference type="PDB" id="8I3W"/>
    </source>
</evidence>
<evidence type="ECO:0000259" key="27">
    <source>
        <dbReference type="PROSITE" id="PS51922"/>
    </source>
</evidence>
<evidence type="ECO:0000256" key="22">
    <source>
        <dbReference type="ARBA" id="ARBA00023288"/>
    </source>
</evidence>
<feature type="disulfide bond" evidence="31">
    <location>
        <begin position="287"/>
        <end position="297"/>
    </location>
</feature>
<feature type="glycosylation site" description="N-linked (GlcNAc...) asparagine" evidence="31">
    <location>
        <position position="339"/>
    </location>
</feature>
<feature type="domain" description="Coronavirus spike (S) glycoprotein S2 subunit heptad repeat 1 (HR1) region profile" evidence="28">
    <location>
        <begin position="888"/>
        <end position="993"/>
    </location>
</feature>
<feature type="domain" description="BetaCoV S1-NTD" evidence="27">
    <location>
        <begin position="1"/>
        <end position="299"/>
    </location>
</feature>
<dbReference type="PROSITE" id="PS51922">
    <property type="entry name" value="BCOV_S1_NTD"/>
    <property type="match status" value="1"/>
</dbReference>
<dbReference type="InterPro" id="IPR044366">
    <property type="entry name" value="Spike_S1_RBD_SARS-CoV-2"/>
</dbReference>
<keyword evidence="18" id="KW-0472">Membrane</keyword>
<proteinExistence type="evidence at protein level"/>
<evidence type="ECO:0000256" key="6">
    <source>
        <dbReference type="ARBA" id="ARBA00022511"/>
    </source>
</evidence>
<evidence type="ECO:0000256" key="3">
    <source>
        <dbReference type="ARBA" id="ARBA00004563"/>
    </source>
</evidence>
<feature type="glycosylation site" description="N-linked (GlcNAc...) asparagine" evidence="31">
    <location>
        <position position="18"/>
    </location>
</feature>
<evidence type="ECO:0000256" key="15">
    <source>
        <dbReference type="ARBA" id="ARBA00022989"/>
    </source>
</evidence>
<dbReference type="HAMAP" id="MF_04099">
    <property type="entry name" value="BETA_CORONA_SPIKE"/>
    <property type="match status" value="1"/>
</dbReference>
<dbReference type="Gene3D" id="1.20.5.790">
    <property type="entry name" value="Single helix bin"/>
    <property type="match status" value="1"/>
</dbReference>
<evidence type="ECO:0000256" key="23">
    <source>
        <dbReference type="ARBA" id="ARBA00023296"/>
    </source>
</evidence>
<dbReference type="GO" id="GO:0019031">
    <property type="term" value="C:viral envelope"/>
    <property type="evidence" value="ECO:0007669"/>
    <property type="project" value="UniProtKB-KW"/>
</dbReference>
<evidence type="ECO:0000256" key="21">
    <source>
        <dbReference type="ARBA" id="ARBA00023180"/>
    </source>
</evidence>
<feature type="coiled-coil region" evidence="24">
    <location>
        <begin position="1168"/>
        <end position="1195"/>
    </location>
</feature>
<evidence type="ECO:0000256" key="9">
    <source>
        <dbReference type="ARBA" id="ARBA00022692"/>
    </source>
</evidence>
<evidence type="ECO:0000256" key="25">
    <source>
        <dbReference type="SAM" id="MobiDB-lite"/>
    </source>
</evidence>
<feature type="glycosylation site" description="N-linked (GlcNAc...) asparagine" evidence="31">
    <location>
        <position position="62"/>
    </location>
</feature>
<evidence type="ECO:0000259" key="29">
    <source>
        <dbReference type="PROSITE" id="PS51924"/>
    </source>
</evidence>
<feature type="domain" description="Coronavirus spike (S) glycoprotein S2 subunit heptad repeat 2 (HR2) region profile" evidence="29">
    <location>
        <begin position="1135"/>
        <end position="1220"/>
    </location>
</feature>
<evidence type="ECO:0000259" key="28">
    <source>
        <dbReference type="PROSITE" id="PS51923"/>
    </source>
</evidence>
<feature type="disulfide bond" evidence="31">
    <location>
        <begin position="658"/>
        <end position="667"/>
    </location>
</feature>
<feature type="disulfide bond" evidence="31">
    <location>
        <begin position="375"/>
        <end position="428"/>
    </location>
</feature>
<feature type="disulfide bond" evidence="31">
    <location>
        <begin position="1024"/>
        <end position="1035"/>
    </location>
</feature>
<keyword evidence="12" id="KW-0946">Virion</keyword>
<keyword evidence="17 24" id="KW-0175">Coiled coil</keyword>
<dbReference type="Gene3D" id="2.60.120.960">
    <property type="entry name" value="Spike glycoprotein, N-terminal domain"/>
    <property type="match status" value="1"/>
</dbReference>
<feature type="disulfide bond" evidence="31">
    <location>
        <begin position="613"/>
        <end position="645"/>
    </location>
</feature>
<evidence type="ECO:0000256" key="24">
    <source>
        <dbReference type="SAM" id="Coils"/>
    </source>
</evidence>
<keyword evidence="9" id="KW-0812">Transmembrane</keyword>
<keyword evidence="4" id="KW-1168">Fusion of virus membrane with host membrane</keyword>
<feature type="glycosylation site" description="N-linked (GlcNAc...) asparagine" evidence="31">
    <location>
        <position position="1126"/>
    </location>
</feature>
<dbReference type="PROSITE" id="PS51923">
    <property type="entry name" value="COV_S2_HR1"/>
    <property type="match status" value="1"/>
</dbReference>
<feature type="disulfide bond" evidence="31">
    <location>
        <begin position="832"/>
        <end position="843"/>
    </location>
</feature>
<feature type="disulfide bond" evidence="31">
    <location>
        <begin position="332"/>
        <end position="357"/>
    </location>
</feature>
<dbReference type="EMDB" id="EMD-35160"/>
<dbReference type="InterPro" id="IPR042578">
    <property type="entry name" value="BETA_CORONA_SPIKE"/>
</dbReference>
<evidence type="ECO:0000256" key="1">
    <source>
        <dbReference type="ARBA" id="ARBA00004372"/>
    </source>
</evidence>
<dbReference type="GO" id="GO:0046813">
    <property type="term" value="P:receptor-mediated virion attachment to host cell"/>
    <property type="evidence" value="ECO:0007669"/>
    <property type="project" value="InterPro"/>
</dbReference>
<evidence type="ECO:0000256" key="10">
    <source>
        <dbReference type="ARBA" id="ARBA00022729"/>
    </source>
</evidence>
<reference evidence="31" key="1">
    <citation type="submission" date="2023-01" db="PDB data bank">
        <title>The selective effect of fecal-oral transmission on the S proteins of bat SARS-CoV-2 related coronaviruses in favor of stability over infectivity.</title>
        <authorList>
            <person name="Wang X."/>
            <person name="Xu G."/>
        </authorList>
    </citation>
    <scope>STRUCTURE BY ELECTRON MICROSCOPY (2.80 ANGSTROMS)</scope>
    <scope>DISULFIDE BONDS</scope>
</reference>
<evidence type="ECO:0000256" key="18">
    <source>
        <dbReference type="ARBA" id="ARBA00023136"/>
    </source>
</evidence>
<feature type="glycosylation site" description="N-linked (GlcNAc...) asparagine" evidence="31">
    <location>
        <position position="612"/>
    </location>
</feature>
<evidence type="ECO:0000256" key="16">
    <source>
        <dbReference type="ARBA" id="ARBA00023026"/>
    </source>
</evidence>
<feature type="glycosylation site" description="N-linked (GlcNAc...) asparagine" evidence="31">
    <location>
        <position position="701"/>
    </location>
</feature>
<feature type="region of interest" description="Disordered" evidence="25">
    <location>
        <begin position="1242"/>
        <end position="1282"/>
    </location>
</feature>
<keyword evidence="23" id="KW-1160">Virus entry into host cell</keyword>
<dbReference type="InterPro" id="IPR032500">
    <property type="entry name" value="bCoV_S1_N"/>
</dbReference>
<feature type="glycosylation site" description="N-linked (GlcNAc...) asparagine" evidence="31">
    <location>
        <position position="793"/>
    </location>
</feature>
<keyword evidence="15" id="KW-1133">Transmembrane helix</keyword>
<evidence type="ECO:0000256" key="14">
    <source>
        <dbReference type="ARBA" id="ARBA00022879"/>
    </source>
</evidence>
<dbReference type="SUPFAM" id="SSF111474">
    <property type="entry name" value="Coronavirus S2 glycoprotein"/>
    <property type="match status" value="2"/>
</dbReference>
<dbReference type="InterPro" id="IPR043607">
    <property type="entry name" value="CoV_S1_C"/>
</dbReference>
<keyword evidence="14" id="KW-0261">Viral envelope protein</keyword>
<feature type="glycosylation site" description="N-linked (GlcNAc...) asparagine" evidence="31">
    <location>
        <position position="1090"/>
    </location>
</feature>
<feature type="glycosylation site" description="N-linked (GlcNAc...) asparagine" evidence="31">
    <location>
        <position position="366"/>
    </location>
</feature>
<dbReference type="Pfam" id="PF01601">
    <property type="entry name" value="CoV_S2"/>
    <property type="match status" value="1"/>
</dbReference>
<evidence type="ECO:0000256" key="13">
    <source>
        <dbReference type="ARBA" id="ARBA00022870"/>
    </source>
</evidence>
<evidence type="ECO:0000256" key="11">
    <source>
        <dbReference type="ARBA" id="ARBA00022804"/>
    </source>
</evidence>
<name>A0AAN0NP16_9NIDO</name>
<keyword evidence="8" id="KW-1162">Viral penetration into host cytoplasm</keyword>
<dbReference type="FunFam" id="1.20.5.300:FF:000003">
    <property type="entry name" value="Spike glycoprotein"/>
    <property type="match status" value="1"/>
</dbReference>
<dbReference type="GO" id="GO:0016020">
    <property type="term" value="C:membrane"/>
    <property type="evidence" value="ECO:0007669"/>
    <property type="project" value="InterPro"/>
</dbReference>
<dbReference type="InterPro" id="IPR002552">
    <property type="entry name" value="Spike_S2_CoV"/>
</dbReference>
<dbReference type="InterPro" id="IPR018548">
    <property type="entry name" value="Spike_S1_RBD_bCoV"/>
</dbReference>
<dbReference type="Gene3D" id="1.20.5.300">
    <property type="match status" value="1"/>
</dbReference>
<keyword evidence="31" id="KW-0002">3D-structure</keyword>
<dbReference type="SMR" id="A0AAN0NP16"/>
<keyword evidence="21" id="KW-0325">Glycoprotein</keyword>
<keyword evidence="5" id="KW-1170">Fusion of virus membrane with host endosomal membrane</keyword>
<dbReference type="GO" id="GO:0044173">
    <property type="term" value="C:host cell endoplasmic reticulum-Golgi intermediate compartment membrane"/>
    <property type="evidence" value="ECO:0007669"/>
    <property type="project" value="UniProtKB-SubCell"/>
</dbReference>
<feature type="disulfide bond" evidence="31">
    <location>
        <begin position="476"/>
        <end position="484"/>
    </location>
</feature>
<dbReference type="Pfam" id="PF16451">
    <property type="entry name" value="bCoV_S1_N"/>
    <property type="match status" value="1"/>
</dbReference>
<evidence type="ECO:0000259" key="26">
    <source>
        <dbReference type="PROSITE" id="PS51921"/>
    </source>
</evidence>
<sequence>MLFFFFLCFASVNSQCVNLTGRATIQPSFTNSSHRGVYYPDTIFRSNSLVLSQGYFLPFYSNISWYYALTKTNGAEKRVDNPILDFKDGIYFAATEKSNIVRGWIFGTTLDNTSQSLLIVNNATNVIIKVCNFQFCYDPYLSGYFHNNKTWSTREFAVYSSYANCTFEYVSKPFMLDISGKSGLFDTLREFVFRNVDGYFKIYSKYSPVNVNSNLPSGFSALEPLVELPAGINITRFRTLLTIHRGDPMPNNGWTVFSAAYYVGYLAPRTFMLKYNENGTITDAVDCSLDPLSEAKCTLKSFTVEKGIYQTSNFRVQPTDSIVRFPNITNLCPFGEVFNATTFASVYAWNRKRISNCVADYSVLYNSTSFSTFKCYGVSPTKLNDLCFTNVYADSFVVRGDEVRQIAPGQTGKIADYNYKLPDDFTGCVIAWNSNNLDSKVGGNYNYLYRLFRKSNLKPFERDISTEIYQAGSTPCNGVEGFNCYFPLKSYGFHPTNGVGYQPYRVVVLSFELLNAPATVCGPKKSTNLIKNKCVNFNFNGLTGTGVLTESNKKFLPFQQFGRDIADTTDAVRDPQTLEILDITPCSFGGVSVITPGTNASNQVAVLYQDVNCTEVPVAIHADQLTPTWRVYSTGSNVFQTRAGCLIGAEHVNNSYECDIPIGAGICASYQTQTNSRSVASQSIIAYTMSLGAENSVAYSNNSIAIPTNFTISVTTEILPVSMTKTSVDCTMYICGDSTECSNLLLQYGSFCTQLNRALTGIAVEQDKNTQEVFAQVKQIYKTPQIKDFGGFNFSQILPDPSKPSKRSFIEDLLFNKVTLADAGFIKQYGDCLGDIAARDLICAQKFNGLTVLPPLLTDEMIAQYTSALLAGTITSGWTFGAGAALQIPFAMQMAYRFNGIGVTQNVLYENQKLIANQFNSAIGKIQDSLSSTASALGKLQDVVNQNAQALNTLVKQLSSNFGAISSVLNDILSRLDPPEAEVQIDRLITGRLQSLQTYVTQQLIRAAEIRASANLAATKMSECVLGQSKRVDFCGKGYHLMSFPQSAPHGVVFLHVTYVPAQEKNFTTAPAICHDGKAHFPREGVFVSNGTHWFVTQRNFYEPQIITTDNTFVSGNCDVVIGIVNNTVYDPLQPELDSFKEELDKYFKNHTSPDVDLGDISGINASVVNIQKEIDRLNEVAKNLNESLIDLQQLGKYEQLEGSGYIPEAPRDGQAYVRKDGEWVLLSTFLGRSLEVLFQGPGHHHHHHHHSAWSHPQFEKGGGSGGGGSGGSAWSHPQFEK</sequence>
<dbReference type="InterPro" id="IPR043473">
    <property type="entry name" value="S2_sf_CoV"/>
</dbReference>
<evidence type="ECO:0000256" key="20">
    <source>
        <dbReference type="ARBA" id="ARBA00023157"/>
    </source>
</evidence>
<dbReference type="InterPro" id="IPR036326">
    <property type="entry name" value="Spike_S1_RBD_sf_bCoV"/>
</dbReference>
<evidence type="ECO:0000256" key="2">
    <source>
        <dbReference type="ARBA" id="ARBA00004402"/>
    </source>
</evidence>
<evidence type="ECO:0000256" key="19">
    <source>
        <dbReference type="ARBA" id="ARBA00023139"/>
    </source>
</evidence>
<feature type="compositionally biased region" description="Basic residues" evidence="25">
    <location>
        <begin position="1243"/>
        <end position="1253"/>
    </location>
</feature>
<dbReference type="PROSITE" id="PS51921">
    <property type="entry name" value="BCOV_S1_CTD"/>
    <property type="match status" value="1"/>
</dbReference>
<dbReference type="Pfam" id="PF19209">
    <property type="entry name" value="CoV_S1_C"/>
    <property type="match status" value="1"/>
</dbReference>
<feature type="glycosylation site" description="N-linked (GlcNAc...) asparagine" evidence="31">
    <location>
        <position position="1066"/>
    </location>
</feature>